<organism evidence="2 3">
    <name type="scientific">Bursaphelenchus xylophilus</name>
    <name type="common">Pinewood nematode worm</name>
    <name type="synonym">Aphelenchoides xylophilus</name>
    <dbReference type="NCBI Taxonomy" id="6326"/>
    <lineage>
        <taxon>Eukaryota</taxon>
        <taxon>Metazoa</taxon>
        <taxon>Ecdysozoa</taxon>
        <taxon>Nematoda</taxon>
        <taxon>Chromadorea</taxon>
        <taxon>Rhabditida</taxon>
        <taxon>Tylenchina</taxon>
        <taxon>Tylenchomorpha</taxon>
        <taxon>Aphelenchoidea</taxon>
        <taxon>Aphelenchoididae</taxon>
        <taxon>Bursaphelenchus</taxon>
    </lineage>
</organism>
<sequence length="179" mass="20479">MNRRKKSASELSKNSEDNADRSSRFQRSSRDSQQPSSDDGSLSTFFPSYSKSSDSETHVYDDVEPLSSPKQVSPKNRSSSMSRGSESNCKQRKRRTWSTSESSVQSSHSKYNPTPCKGKKRDFYASNREKSRVFLIFWKISMAKLELLASPEKPQNHNFTPFQLYPLNEPSPFLNTTPF</sequence>
<proteinExistence type="predicted"/>
<evidence type="ECO:0000313" key="2">
    <source>
        <dbReference type="Proteomes" id="UP000095284"/>
    </source>
</evidence>
<dbReference type="WBParaSite" id="BXY_1310600.1">
    <property type="protein sequence ID" value="BXY_1310600.1"/>
    <property type="gene ID" value="BXY_1310600"/>
</dbReference>
<feature type="compositionally biased region" description="Basic and acidic residues" evidence="1">
    <location>
        <begin position="13"/>
        <end position="23"/>
    </location>
</feature>
<protein>
    <submittedName>
        <fullName evidence="3">Suppressor protein SRP40-like</fullName>
    </submittedName>
</protein>
<feature type="compositionally biased region" description="Low complexity" evidence="1">
    <location>
        <begin position="31"/>
        <end position="43"/>
    </location>
</feature>
<evidence type="ECO:0000313" key="3">
    <source>
        <dbReference type="WBParaSite" id="BXY_1310600.1"/>
    </source>
</evidence>
<feature type="compositionally biased region" description="Low complexity" evidence="1">
    <location>
        <begin position="98"/>
        <end position="109"/>
    </location>
</feature>
<name>A0A1I7SJ82_BURXY</name>
<dbReference type="Proteomes" id="UP000095284">
    <property type="component" value="Unplaced"/>
</dbReference>
<accession>A0A1I7SJ82</accession>
<evidence type="ECO:0000256" key="1">
    <source>
        <dbReference type="SAM" id="MobiDB-lite"/>
    </source>
</evidence>
<feature type="compositionally biased region" description="Low complexity" evidence="1">
    <location>
        <begin position="73"/>
        <end position="87"/>
    </location>
</feature>
<dbReference type="AlphaFoldDB" id="A0A1I7SJ82"/>
<feature type="region of interest" description="Disordered" evidence="1">
    <location>
        <begin position="1"/>
        <end position="123"/>
    </location>
</feature>
<reference evidence="3" key="1">
    <citation type="submission" date="2016-11" db="UniProtKB">
        <authorList>
            <consortium name="WormBaseParasite"/>
        </authorList>
    </citation>
    <scope>IDENTIFICATION</scope>
</reference>